<sequence>MNKPPAANTNTNTNHLEKTIQNWVELDNELKRINEKAKDIRTRKNDVEDKIMTYVEDNNMSNSIVNITDGKIKFSETKQTAPITLGFLEKCLGEVIANQGQVKQIVDYIKSKREIKIVPEIKRYYN</sequence>
<organism evidence="2">
    <name type="scientific">viral metagenome</name>
    <dbReference type="NCBI Taxonomy" id="1070528"/>
    <lineage>
        <taxon>unclassified sequences</taxon>
        <taxon>metagenomes</taxon>
        <taxon>organismal metagenomes</taxon>
    </lineage>
</organism>
<dbReference type="EMBL" id="MN738968">
    <property type="protein sequence ID" value="QHT33546.1"/>
    <property type="molecule type" value="Genomic_DNA"/>
</dbReference>
<reference evidence="2" key="1">
    <citation type="journal article" date="2020" name="Nature">
        <title>Giant virus diversity and host interactions through global metagenomics.</title>
        <authorList>
            <person name="Schulz F."/>
            <person name="Roux S."/>
            <person name="Paez-Espino D."/>
            <person name="Jungbluth S."/>
            <person name="Walsh D.A."/>
            <person name="Denef V.J."/>
            <person name="McMahon K.D."/>
            <person name="Konstantinidis K.T."/>
            <person name="Eloe-Fadrosh E.A."/>
            <person name="Kyrpides N.C."/>
            <person name="Woyke T."/>
        </authorList>
    </citation>
    <scope>NUCLEOTIDE SEQUENCE</scope>
    <source>
        <strain evidence="2">GVMAG-M-3300009161-36</strain>
    </source>
</reference>
<evidence type="ECO:0000256" key="1">
    <source>
        <dbReference type="SAM" id="Coils"/>
    </source>
</evidence>
<proteinExistence type="predicted"/>
<feature type="coiled-coil region" evidence="1">
    <location>
        <begin position="16"/>
        <end position="50"/>
    </location>
</feature>
<protein>
    <submittedName>
        <fullName evidence="2">Uncharacterized protein</fullName>
    </submittedName>
</protein>
<keyword evidence="1" id="KW-0175">Coiled coil</keyword>
<accession>A0A6C0EWK6</accession>
<evidence type="ECO:0000313" key="2">
    <source>
        <dbReference type="EMBL" id="QHT33546.1"/>
    </source>
</evidence>
<dbReference type="InterPro" id="IPR043918">
    <property type="entry name" value="DUF5760"/>
</dbReference>
<dbReference type="AlphaFoldDB" id="A0A6C0EWK6"/>
<dbReference type="Pfam" id="PF19064">
    <property type="entry name" value="DUF5760"/>
    <property type="match status" value="1"/>
</dbReference>
<name>A0A6C0EWK6_9ZZZZ</name>